<evidence type="ECO:0000259" key="2">
    <source>
        <dbReference type="Pfam" id="PF02463"/>
    </source>
</evidence>
<protein>
    <submittedName>
        <fullName evidence="3">AAA family ATPase</fullName>
    </submittedName>
</protein>
<evidence type="ECO:0000313" key="3">
    <source>
        <dbReference type="EMBL" id="MBT4870642.1"/>
    </source>
</evidence>
<dbReference type="Proteomes" id="UP000722459">
    <property type="component" value="Unassembled WGS sequence"/>
</dbReference>
<dbReference type="SUPFAM" id="SSF52540">
    <property type="entry name" value="P-loop containing nucleoside triphosphate hydrolases"/>
    <property type="match status" value="1"/>
</dbReference>
<evidence type="ECO:0000313" key="4">
    <source>
        <dbReference type="Proteomes" id="UP000722459"/>
    </source>
</evidence>
<sequence>EMEPIIAQLIDDVSKGEKVLAQAKKESSKLLDDKEKKDKEIEKLDKEIYAFSTSARKVEDRINEFNIENSKIEVRQTDLEEESKDFGEVEQIKEKSTEEMKERLGEVEKRLGEIGAVNMKAVDNFNELKKEVDEISEKSEKLADERLIVLDMIDKIDVKRTSVFMDCFNDINKNFQDMFSKFFNGEGDLSLTNPENPLESGLLVDAQPKGGKLQNMDSMSGGEKTLTALAFMFAIQLYSPAPFYAFDEADAALDKENSMKMGNLIERIAQQSQFISVTHNDTITKKASQIIGVAVNKDNSSVIGLKLKNQN</sequence>
<dbReference type="InterPro" id="IPR003395">
    <property type="entry name" value="RecF/RecN/SMC_N"/>
</dbReference>
<name>A0A8T5GFF9_9ARCH</name>
<organism evidence="3 4">
    <name type="scientific">Candidatus Iainarchaeum sp</name>
    <dbReference type="NCBI Taxonomy" id="3101447"/>
    <lineage>
        <taxon>Archaea</taxon>
        <taxon>Candidatus Iainarchaeota</taxon>
        <taxon>Candidatus Iainarchaeia</taxon>
        <taxon>Candidatus Iainarchaeales</taxon>
        <taxon>Candidatus Iainarchaeaceae</taxon>
        <taxon>Candidatus Iainarchaeum</taxon>
    </lineage>
</organism>
<accession>A0A8T5GFF9</accession>
<feature type="coiled-coil region" evidence="1">
    <location>
        <begin position="118"/>
        <end position="145"/>
    </location>
</feature>
<proteinExistence type="predicted"/>
<reference evidence="3" key="1">
    <citation type="journal article" date="2021" name="ISME J.">
        <title>Mercury methylation by metabolically versatile and cosmopolitan marine bacteria.</title>
        <authorList>
            <person name="Lin H."/>
            <person name="Ascher D.B."/>
            <person name="Myung Y."/>
            <person name="Lamborg C.H."/>
            <person name="Hallam S.J."/>
            <person name="Gionfriddo C.M."/>
            <person name="Holt K.E."/>
            <person name="Moreau J.W."/>
        </authorList>
    </citation>
    <scope>NUCLEOTIDE SEQUENCE</scope>
    <source>
        <strain evidence="3">SI075_bin30</strain>
    </source>
</reference>
<dbReference type="EMBL" id="JABJNZ010000047">
    <property type="protein sequence ID" value="MBT4870642.1"/>
    <property type="molecule type" value="Genomic_DNA"/>
</dbReference>
<dbReference type="AlphaFoldDB" id="A0A8T5GFF9"/>
<feature type="domain" description="RecF/RecN/SMC N-terminal" evidence="2">
    <location>
        <begin position="51"/>
        <end position="299"/>
    </location>
</feature>
<keyword evidence="1" id="KW-0175">Coiled coil</keyword>
<evidence type="ECO:0000256" key="1">
    <source>
        <dbReference type="SAM" id="Coils"/>
    </source>
</evidence>
<dbReference type="InterPro" id="IPR027417">
    <property type="entry name" value="P-loop_NTPase"/>
</dbReference>
<comment type="caution">
    <text evidence="3">The sequence shown here is derived from an EMBL/GenBank/DDBJ whole genome shotgun (WGS) entry which is preliminary data.</text>
</comment>
<feature type="coiled-coil region" evidence="1">
    <location>
        <begin position="6"/>
        <end position="82"/>
    </location>
</feature>
<dbReference type="Gene3D" id="3.40.50.300">
    <property type="entry name" value="P-loop containing nucleotide triphosphate hydrolases"/>
    <property type="match status" value="1"/>
</dbReference>
<feature type="non-terminal residue" evidence="3">
    <location>
        <position position="1"/>
    </location>
</feature>
<gene>
    <name evidence="3" type="ORF">HON47_03650</name>
</gene>
<dbReference type="Pfam" id="PF02463">
    <property type="entry name" value="SMC_N"/>
    <property type="match status" value="1"/>
</dbReference>
<dbReference type="PANTHER" id="PTHR43977">
    <property type="entry name" value="STRUCTURAL MAINTENANCE OF CHROMOSOMES PROTEIN 3"/>
    <property type="match status" value="1"/>
</dbReference>